<evidence type="ECO:0000256" key="6">
    <source>
        <dbReference type="SAM" id="MobiDB-lite"/>
    </source>
</evidence>
<feature type="binding site" evidence="4">
    <location>
        <position position="159"/>
    </location>
    <ligand>
        <name>substrate</name>
    </ligand>
</feature>
<dbReference type="PIRSF" id="PIRSF015582">
    <property type="entry name" value="Cit_lyase_B"/>
    <property type="match status" value="1"/>
</dbReference>
<dbReference type="EMBL" id="CP073249">
    <property type="protein sequence ID" value="QUF07485.1"/>
    <property type="molecule type" value="Genomic_DNA"/>
</dbReference>
<dbReference type="Gene3D" id="3.20.20.60">
    <property type="entry name" value="Phosphoenolpyruvate-binding domains"/>
    <property type="match status" value="1"/>
</dbReference>
<proteinExistence type="predicted"/>
<feature type="binding site" evidence="4">
    <location>
        <position position="93"/>
    </location>
    <ligand>
        <name>substrate</name>
    </ligand>
</feature>
<dbReference type="AlphaFoldDB" id="A0AA45R774"/>
<evidence type="ECO:0000313" key="8">
    <source>
        <dbReference type="EMBL" id="QUF07485.1"/>
    </source>
</evidence>
<dbReference type="Proteomes" id="UP000677152">
    <property type="component" value="Chromosome"/>
</dbReference>
<dbReference type="InterPro" id="IPR005000">
    <property type="entry name" value="Aldolase/citrate-lyase_domain"/>
</dbReference>
<name>A0AA45R774_9PSEU</name>
<evidence type="ECO:0000256" key="1">
    <source>
        <dbReference type="ARBA" id="ARBA00001946"/>
    </source>
</evidence>
<dbReference type="InterPro" id="IPR015813">
    <property type="entry name" value="Pyrv/PenolPyrv_kinase-like_dom"/>
</dbReference>
<dbReference type="SUPFAM" id="SSF51621">
    <property type="entry name" value="Phosphoenolpyruvate/pyruvate domain"/>
    <property type="match status" value="1"/>
</dbReference>
<keyword evidence="2 5" id="KW-0479">Metal-binding</keyword>
<keyword evidence="3 5" id="KW-0460">Magnesium</keyword>
<dbReference type="FunFam" id="3.20.20.60:FF:000013">
    <property type="entry name" value="Citrate lyase beta subunit"/>
    <property type="match status" value="1"/>
</dbReference>
<dbReference type="Pfam" id="PF03328">
    <property type="entry name" value="HpcH_HpaI"/>
    <property type="match status" value="1"/>
</dbReference>
<feature type="region of interest" description="Disordered" evidence="6">
    <location>
        <begin position="1"/>
        <end position="30"/>
    </location>
</feature>
<dbReference type="PANTHER" id="PTHR32308:SF10">
    <property type="entry name" value="CITRATE LYASE SUBUNIT BETA"/>
    <property type="match status" value="1"/>
</dbReference>
<evidence type="ECO:0000256" key="2">
    <source>
        <dbReference type="ARBA" id="ARBA00022723"/>
    </source>
</evidence>
<dbReference type="GO" id="GO:0006107">
    <property type="term" value="P:oxaloacetate metabolic process"/>
    <property type="evidence" value="ECO:0007669"/>
    <property type="project" value="TreeGrafter"/>
</dbReference>
<dbReference type="InterPro" id="IPR011206">
    <property type="entry name" value="Citrate_lyase_beta/mcl1/mcl2"/>
</dbReference>
<dbReference type="GO" id="GO:0016829">
    <property type="term" value="F:lyase activity"/>
    <property type="evidence" value="ECO:0007669"/>
    <property type="project" value="UniProtKB-KW"/>
</dbReference>
<protein>
    <submittedName>
        <fullName evidence="8">CoA ester lyase</fullName>
    </submittedName>
</protein>
<reference evidence="8" key="1">
    <citation type="submission" date="2021-04" db="EMBL/GenBank/DDBJ databases">
        <title>Genomic sequence of Actinosynnema pretiosum subsp. pretiosum ATCC 31280 (C-14919).</title>
        <authorList>
            <person name="Bai L."/>
            <person name="Wang X."/>
            <person name="Xiao Y."/>
        </authorList>
    </citation>
    <scope>NUCLEOTIDE SEQUENCE</scope>
    <source>
        <strain evidence="8">ATCC 31280</strain>
    </source>
</reference>
<accession>A0AA45R774</accession>
<organism evidence="8 9">
    <name type="scientific">Actinosynnema pretiosum subsp. pretiosum</name>
    <dbReference type="NCBI Taxonomy" id="103721"/>
    <lineage>
        <taxon>Bacteria</taxon>
        <taxon>Bacillati</taxon>
        <taxon>Actinomycetota</taxon>
        <taxon>Actinomycetes</taxon>
        <taxon>Pseudonocardiales</taxon>
        <taxon>Pseudonocardiaceae</taxon>
        <taxon>Actinosynnema</taxon>
    </lineage>
</organism>
<evidence type="ECO:0000256" key="5">
    <source>
        <dbReference type="PIRSR" id="PIRSR015582-2"/>
    </source>
</evidence>
<evidence type="ECO:0000256" key="4">
    <source>
        <dbReference type="PIRSR" id="PIRSR015582-1"/>
    </source>
</evidence>
<sequence>MAGGSAPCQSAVRPLPAPGGPAVADRTTRSRRSCLAVPGSSQKMIDKARGLPADEVFLDLEDACAPLAKPDARRRVVEALNEGGWGTRTRVVRVNDWTTEWTYRDVVEVVEGAGANLDCLLLPKAQSAEQVAALDLLLTQVERAAGHEVGRIGIEAQIENALGLVNVNAIATASPRVEALVFGPADFMASINMKTLVVGEQPPGYDVGDAYHHILMQILMAARAHGKQAIDGPYLQIRDVDGFRRVAGRSAALGFDGKWVLHPGQIEASNEVYSPRQEDYDHAENILDAYEHHTSAAGGARGAAMLGDEMIDEASRKMALVISGKGRAAGMRRTDVWTPEG</sequence>
<dbReference type="PANTHER" id="PTHR32308">
    <property type="entry name" value="LYASE BETA SUBUNIT, PUTATIVE (AFU_ORTHOLOGUE AFUA_4G13030)-RELATED"/>
    <property type="match status" value="1"/>
</dbReference>
<evidence type="ECO:0000259" key="7">
    <source>
        <dbReference type="Pfam" id="PF03328"/>
    </source>
</evidence>
<feature type="binding site" evidence="5">
    <location>
        <position position="186"/>
    </location>
    <ligand>
        <name>Mg(2+)</name>
        <dbReference type="ChEBI" id="CHEBI:18420"/>
    </ligand>
</feature>
<dbReference type="InterPro" id="IPR040442">
    <property type="entry name" value="Pyrv_kinase-like_dom_sf"/>
</dbReference>
<feature type="domain" description="HpcH/HpaI aldolase/citrate lyase" evidence="7">
    <location>
        <begin position="32"/>
        <end position="263"/>
    </location>
</feature>
<evidence type="ECO:0000256" key="3">
    <source>
        <dbReference type="ARBA" id="ARBA00022842"/>
    </source>
</evidence>
<comment type="cofactor">
    <cofactor evidence="1">
        <name>Mg(2+)</name>
        <dbReference type="ChEBI" id="CHEBI:18420"/>
    </cofactor>
</comment>
<dbReference type="GO" id="GO:0000287">
    <property type="term" value="F:magnesium ion binding"/>
    <property type="evidence" value="ECO:0007669"/>
    <property type="project" value="TreeGrafter"/>
</dbReference>
<gene>
    <name evidence="8" type="ORF">KCV87_16560</name>
</gene>
<keyword evidence="8" id="KW-0456">Lyase</keyword>
<evidence type="ECO:0000313" key="9">
    <source>
        <dbReference type="Proteomes" id="UP000677152"/>
    </source>
</evidence>
<feature type="binding site" evidence="5">
    <location>
        <position position="159"/>
    </location>
    <ligand>
        <name>Mg(2+)</name>
        <dbReference type="ChEBI" id="CHEBI:18420"/>
    </ligand>
</feature>